<keyword evidence="2" id="KW-1185">Reference proteome</keyword>
<protein>
    <submittedName>
        <fullName evidence="1">Uncharacterized protein</fullName>
    </submittedName>
</protein>
<dbReference type="RefSeq" id="WP_268005958.1">
    <property type="nucleotide sequence ID" value="NZ_BSUT01000001.1"/>
</dbReference>
<gene>
    <name evidence="1" type="ORF">NZD89_00650</name>
</gene>
<evidence type="ECO:0000313" key="1">
    <source>
        <dbReference type="EMBL" id="WAH42064.1"/>
    </source>
</evidence>
<accession>A0ABY6ZGN2</accession>
<evidence type="ECO:0000313" key="2">
    <source>
        <dbReference type="Proteomes" id="UP001164761"/>
    </source>
</evidence>
<proteinExistence type="predicted"/>
<dbReference type="EMBL" id="CP104067">
    <property type="protein sequence ID" value="WAH42064.1"/>
    <property type="molecule type" value="Genomic_DNA"/>
</dbReference>
<dbReference type="Proteomes" id="UP001164761">
    <property type="component" value="Chromosome"/>
</dbReference>
<reference evidence="1" key="1">
    <citation type="submission" date="2022-08" db="EMBL/GenBank/DDBJ databases">
        <title>Alicyclobacillus fastidiosus DSM 17978, complete genome.</title>
        <authorList>
            <person name="Wang Q."/>
            <person name="Cai R."/>
            <person name="Wang Z."/>
        </authorList>
    </citation>
    <scope>NUCLEOTIDE SEQUENCE</scope>
    <source>
        <strain evidence="1">DSM 17978</strain>
    </source>
</reference>
<sequence length="52" mass="5818">MSVETAQAYMEAVGCLTGFMISGLRAECVRYKGDLTQPVSQDHRRVLHCMVK</sequence>
<organism evidence="1 2">
    <name type="scientific">Alicyclobacillus fastidiosus</name>
    <dbReference type="NCBI Taxonomy" id="392011"/>
    <lineage>
        <taxon>Bacteria</taxon>
        <taxon>Bacillati</taxon>
        <taxon>Bacillota</taxon>
        <taxon>Bacilli</taxon>
        <taxon>Bacillales</taxon>
        <taxon>Alicyclobacillaceae</taxon>
        <taxon>Alicyclobacillus</taxon>
    </lineage>
</organism>
<name>A0ABY6ZGN2_9BACL</name>